<gene>
    <name evidence="6" type="primary">fabD</name>
    <name evidence="6" type="ORF">F130042H8_00670</name>
</gene>
<proteinExistence type="inferred from homology"/>
<protein>
    <recommendedName>
        <fullName evidence="4">Malonyl CoA-acyl carrier protein transacylase</fullName>
        <ecNumber evidence="4">2.3.1.39</ecNumber>
    </recommendedName>
</protein>
<dbReference type="EC" id="2.3.1.39" evidence="4"/>
<evidence type="ECO:0000256" key="4">
    <source>
        <dbReference type="PIRNR" id="PIRNR000446"/>
    </source>
</evidence>
<sequence length="308" mass="33145">MSRIAFIFPGQGAQTCGMGKDFYEQTETGKKVFDRASELLGFSVPELCFEPNDRLDITEYTQAAMVTAGIAMMRVLEEKGIHPDVTAGLSLGEYCALAAAGVMSDDDAIATVRQRGILMQEAVPAGVGAMAAILALDTAVIEEVTASMEDVWIANYNCPGQIVISGRKEAVEEACERLKAAGAKRAILLNVSGPFHSGMLTEAGEKLGQVLLQTEIKSPQIPYVANVTAQYVTEAAPVKELLTRQVSSSVKWQQSVETMLADGVDTFVEIGPGRTLTGFMRKIDRAARCFNVEKLEDIDKVAEALKEA</sequence>
<evidence type="ECO:0000259" key="5">
    <source>
        <dbReference type="SMART" id="SM00827"/>
    </source>
</evidence>
<dbReference type="InterPro" id="IPR050858">
    <property type="entry name" value="Mal-CoA-ACP_Trans/PKS_FabD"/>
</dbReference>
<evidence type="ECO:0000256" key="1">
    <source>
        <dbReference type="ARBA" id="ARBA00022679"/>
    </source>
</evidence>
<evidence type="ECO:0000256" key="2">
    <source>
        <dbReference type="ARBA" id="ARBA00023315"/>
    </source>
</evidence>
<comment type="caution">
    <text evidence="6">The sequence shown here is derived from an EMBL/GenBank/DDBJ whole genome shotgun (WGS) entry which is preliminary data.</text>
</comment>
<dbReference type="EMBL" id="BAABXL010000001">
    <property type="protein sequence ID" value="GAA6267007.1"/>
    <property type="molecule type" value="Genomic_DNA"/>
</dbReference>
<comment type="catalytic activity">
    <reaction evidence="3 4">
        <text>holo-[ACP] + malonyl-CoA = malonyl-[ACP] + CoA</text>
        <dbReference type="Rhea" id="RHEA:41792"/>
        <dbReference type="Rhea" id="RHEA-COMP:9623"/>
        <dbReference type="Rhea" id="RHEA-COMP:9685"/>
        <dbReference type="ChEBI" id="CHEBI:57287"/>
        <dbReference type="ChEBI" id="CHEBI:57384"/>
        <dbReference type="ChEBI" id="CHEBI:64479"/>
        <dbReference type="ChEBI" id="CHEBI:78449"/>
        <dbReference type="EC" id="2.3.1.39"/>
    </reaction>
</comment>
<reference evidence="6 7" key="1">
    <citation type="submission" date="2024-04" db="EMBL/GenBank/DDBJ databases">
        <title>Defined microbial consortia suppress multidrug-resistant proinflammatory Enterobacteriaceae via ecological control.</title>
        <authorList>
            <person name="Furuichi M."/>
            <person name="Kawaguchi T."/>
            <person name="Pust M."/>
            <person name="Yasuma K."/>
            <person name="Plichta D."/>
            <person name="Hasegawa N."/>
            <person name="Ohya T."/>
            <person name="Bhattarai S."/>
            <person name="Sasajima S."/>
            <person name="Aoto Y."/>
            <person name="Tuganbaev T."/>
            <person name="Yaginuma M."/>
            <person name="Ueda M."/>
            <person name="Okahashi N."/>
            <person name="Amafuji K."/>
            <person name="Kiridooshi Y."/>
            <person name="Sugita K."/>
            <person name="Strazar M."/>
            <person name="Skelly A."/>
            <person name="Suda W."/>
            <person name="Hattori M."/>
            <person name="Nakamoto N."/>
            <person name="Caballero S."/>
            <person name="Norman J."/>
            <person name="Olle B."/>
            <person name="Tanoue T."/>
            <person name="Arita M."/>
            <person name="Bucci V."/>
            <person name="Atarashi K."/>
            <person name="Xavier R."/>
            <person name="Honda K."/>
        </authorList>
    </citation>
    <scope>NUCLEOTIDE SEQUENCE [LARGE SCALE GENOMIC DNA]</scope>
    <source>
        <strain evidence="7">f13</strain>
    </source>
</reference>
<name>A0ABQ0AST7_9FIRM</name>
<dbReference type="Gene3D" id="3.30.70.250">
    <property type="entry name" value="Malonyl-CoA ACP transacylase, ACP-binding"/>
    <property type="match status" value="1"/>
</dbReference>
<dbReference type="InterPro" id="IPR024925">
    <property type="entry name" value="Malonyl_CoA-ACP_transAc"/>
</dbReference>
<dbReference type="PIRSF" id="PIRSF000446">
    <property type="entry name" value="Mct"/>
    <property type="match status" value="1"/>
</dbReference>
<evidence type="ECO:0000256" key="3">
    <source>
        <dbReference type="ARBA" id="ARBA00048462"/>
    </source>
</evidence>
<dbReference type="InterPro" id="IPR016036">
    <property type="entry name" value="Malonyl_transacylase_ACP-bd"/>
</dbReference>
<dbReference type="PANTHER" id="PTHR42681:SF1">
    <property type="entry name" value="MALONYL-COA-ACYL CARRIER PROTEIN TRANSACYLASE, MITOCHONDRIAL"/>
    <property type="match status" value="1"/>
</dbReference>
<dbReference type="Proteomes" id="UP001600894">
    <property type="component" value="Unassembled WGS sequence"/>
</dbReference>
<organism evidence="6 7">
    <name type="scientific">Enterocloster alcoholdehydrogenati</name>
    <dbReference type="NCBI Taxonomy" id="2547410"/>
    <lineage>
        <taxon>Bacteria</taxon>
        <taxon>Bacillati</taxon>
        <taxon>Bacillota</taxon>
        <taxon>Clostridia</taxon>
        <taxon>Lachnospirales</taxon>
        <taxon>Lachnospiraceae</taxon>
        <taxon>Enterocloster</taxon>
    </lineage>
</organism>
<dbReference type="Pfam" id="PF00698">
    <property type="entry name" value="Acyl_transf_1"/>
    <property type="match status" value="1"/>
</dbReference>
<keyword evidence="2 4" id="KW-0012">Acyltransferase</keyword>
<accession>A0ABQ0AST7</accession>
<dbReference type="NCBIfam" id="TIGR00128">
    <property type="entry name" value="fabD"/>
    <property type="match status" value="1"/>
</dbReference>
<dbReference type="InterPro" id="IPR014043">
    <property type="entry name" value="Acyl_transferase_dom"/>
</dbReference>
<keyword evidence="1 4" id="KW-0808">Transferase</keyword>
<evidence type="ECO:0000313" key="7">
    <source>
        <dbReference type="Proteomes" id="UP001600894"/>
    </source>
</evidence>
<comment type="similarity">
    <text evidence="4">Belongs to the fabD family.</text>
</comment>
<dbReference type="RefSeq" id="WP_176255840.1">
    <property type="nucleotide sequence ID" value="NZ_BAABXL010000001.1"/>
</dbReference>
<dbReference type="SUPFAM" id="SSF55048">
    <property type="entry name" value="Probable ACP-binding domain of malonyl-CoA ACP transacylase"/>
    <property type="match status" value="1"/>
</dbReference>
<keyword evidence="7" id="KW-1185">Reference proteome</keyword>
<dbReference type="PANTHER" id="PTHR42681">
    <property type="entry name" value="MALONYL-COA-ACYL CARRIER PROTEIN TRANSACYLASE, MITOCHONDRIAL"/>
    <property type="match status" value="1"/>
</dbReference>
<dbReference type="SMART" id="SM00827">
    <property type="entry name" value="PKS_AT"/>
    <property type="match status" value="1"/>
</dbReference>
<dbReference type="InterPro" id="IPR004410">
    <property type="entry name" value="Malonyl_CoA-ACP_transAc_FabD"/>
</dbReference>
<feature type="domain" description="Malonyl-CoA:ACP transacylase (MAT)" evidence="5">
    <location>
        <begin position="7"/>
        <end position="307"/>
    </location>
</feature>
<dbReference type="InterPro" id="IPR016035">
    <property type="entry name" value="Acyl_Trfase/lysoPLipase"/>
</dbReference>
<evidence type="ECO:0000313" key="6">
    <source>
        <dbReference type="EMBL" id="GAA6267007.1"/>
    </source>
</evidence>
<dbReference type="SUPFAM" id="SSF52151">
    <property type="entry name" value="FabD/lysophospholipase-like"/>
    <property type="match status" value="1"/>
</dbReference>
<dbReference type="InterPro" id="IPR001227">
    <property type="entry name" value="Ac_transferase_dom_sf"/>
</dbReference>
<dbReference type="Gene3D" id="3.40.366.10">
    <property type="entry name" value="Malonyl-Coenzyme A Acyl Carrier Protein, domain 2"/>
    <property type="match status" value="1"/>
</dbReference>